<dbReference type="EMBL" id="PGCL01000003">
    <property type="protein sequence ID" value="TAJ44258.1"/>
    <property type="molecule type" value="Genomic_DNA"/>
</dbReference>
<evidence type="ECO:0000313" key="1">
    <source>
        <dbReference type="EMBL" id="TAJ44258.1"/>
    </source>
</evidence>
<dbReference type="PIRSF" id="PIRSF022079">
    <property type="entry name" value="UCP022079"/>
    <property type="match status" value="1"/>
</dbReference>
<dbReference type="OrthoDB" id="145435at2157"/>
<protein>
    <submittedName>
        <fullName evidence="1">DUF2150 domain-containing protein</fullName>
    </submittedName>
</protein>
<dbReference type="Pfam" id="PF09920">
    <property type="entry name" value="DUF2150"/>
    <property type="match status" value="1"/>
</dbReference>
<dbReference type="InterPro" id="IPR014518">
    <property type="entry name" value="UCP022079"/>
</dbReference>
<sequence length="210" mass="23701">MVMAKKSAKEQEPMKLFYIFYSDERWNNWLSTLREADFEGDADAEEMPEGFRMLQSFVEDITISVLKIVKLYQNERFSKDEAIEKIGVVEGIVMADLPEDDDLCGIVGGMQLSLLPLFASCRAFLQEEYEGDAKALVKDGRKIAEENPEEALMMAAKIGAQIIDGGKFSATWLKTKDEPTIFDEWLAEIETMSEAVKSLKKFDEEPGDAS</sequence>
<reference evidence="1 2" key="1">
    <citation type="submission" date="2017-11" db="EMBL/GenBank/DDBJ databases">
        <title>Isolation and Characterization of Methanofollis Species from Methane Seep Offshore SW Taiwan.</title>
        <authorList>
            <person name="Teng N.-H."/>
            <person name="Lai M.-C."/>
            <person name="Chen S.-C."/>
        </authorList>
    </citation>
    <scope>NUCLEOTIDE SEQUENCE [LARGE SCALE GENOMIC DNA]</scope>
    <source>
        <strain evidence="1 2">FWC-SCC2</strain>
    </source>
</reference>
<gene>
    <name evidence="1" type="ORF">CUJ86_09595</name>
</gene>
<dbReference type="Proteomes" id="UP000292580">
    <property type="component" value="Unassembled WGS sequence"/>
</dbReference>
<accession>A0A483CQ96</accession>
<name>A0A483CQ96_9EURY</name>
<dbReference type="AlphaFoldDB" id="A0A483CQ96"/>
<evidence type="ECO:0000313" key="2">
    <source>
        <dbReference type="Proteomes" id="UP000292580"/>
    </source>
</evidence>
<keyword evidence="2" id="KW-1185">Reference proteome</keyword>
<comment type="caution">
    <text evidence="1">The sequence shown here is derived from an EMBL/GenBank/DDBJ whole genome shotgun (WGS) entry which is preliminary data.</text>
</comment>
<proteinExistence type="predicted"/>
<organism evidence="1 2">
    <name type="scientific">Methanofollis fontis</name>
    <dbReference type="NCBI Taxonomy" id="2052832"/>
    <lineage>
        <taxon>Archaea</taxon>
        <taxon>Methanobacteriati</taxon>
        <taxon>Methanobacteriota</taxon>
        <taxon>Stenosarchaea group</taxon>
        <taxon>Methanomicrobia</taxon>
        <taxon>Methanomicrobiales</taxon>
        <taxon>Methanomicrobiaceae</taxon>
        <taxon>Methanofollis</taxon>
    </lineage>
</organism>